<sequence>MSSSHHDSPLHDSVLHDSHLHDSLQLDSNEFCTTLRLPGRVYEAVEPPDNPKAIIHHSNTDYVEKEEDILGKEEFSLIENSHIGSILKVVKRNKVQFSEELFHFLMQRRVLTQGEDLWFTFSDQPMRFSLREFHLTTGLRCKEDQTITEPQFKIMKKPYLWMLGKNDKFTVRMLYEMFKEKAQSMPTLERLSLGTTIITEAVIMAENPSSKIPRDRLQRYMNYHLPKMAWGDSYEVSGFALAINLWAMSSVNVLGKSLGKPCETSSSSDPLCLHWDSTRTPTITEVLELEKINNVHKSVSCRDYEEENKDEEYQKDKEHRKDKDHSMSNSEKLDKLIQMVRDLDKRVVVIQNVLGVKFNDGSPNKEDCENIASSGDRRSAKDYENEEDTIDEEANSGDKNSALDDENEEAICDEEAKSGTEHLREEENIFGENETTQKITQDEDTEKLKSESCLKQTSHVISPTPTFNTPNFDTRVSSPTPTFTSPKFDLLSQESHSGKGETMSKSDDKIALPKRISEPGTNGGVLDRINKRSNLKLVGTVENVLGREFKKLEDSFLAPVIKMGRRQKHMVFSRHLIHHLLLRRIDIGKKGLWFSFGEQLMRFSLREFHLATGLPCVVDKDEEEVETSATKNKKKDPWMKKNQTLNTLLNLLVKKSTELTADQRLRLGATILVEGILMASNPVTSIPEERLLRARNFKEFCNDLVEDVDCEFGRVVDLVKRGYRLKRHNWLNGSVDIAVAEAEVDENNSARGIDATDQEKIEFLTKKVVSVEEKVKYLECLLNIRGETVKETEKSKESEAATKTKVWKEEWCKTSSGVDHQDEDDIEVEHGAKESDTSKVNEPQEEEEQQEDDTEVDVEDGDKESGNSETNEVS</sequence>
<feature type="compositionally biased region" description="Basic and acidic residues" evidence="1">
    <location>
        <begin position="311"/>
        <end position="330"/>
    </location>
</feature>
<feature type="compositionally biased region" description="Basic and acidic residues" evidence="1">
    <location>
        <begin position="414"/>
        <end position="427"/>
    </location>
</feature>
<feature type="region of interest" description="Disordered" evidence="1">
    <location>
        <begin position="302"/>
        <end position="330"/>
    </location>
</feature>
<evidence type="ECO:0000259" key="2">
    <source>
        <dbReference type="Pfam" id="PF09331"/>
    </source>
</evidence>
<feature type="domain" description="DUF1985" evidence="2">
    <location>
        <begin position="589"/>
        <end position="700"/>
    </location>
</feature>
<feature type="compositionally biased region" description="Basic and acidic residues" evidence="1">
    <location>
        <begin position="828"/>
        <end position="839"/>
    </location>
</feature>
<feature type="compositionally biased region" description="Acidic residues" evidence="1">
    <location>
        <begin position="843"/>
        <end position="862"/>
    </location>
</feature>
<organism evidence="3">
    <name type="scientific">Brassica cretica</name>
    <name type="common">Mustard</name>
    <dbReference type="NCBI Taxonomy" id="69181"/>
    <lineage>
        <taxon>Eukaryota</taxon>
        <taxon>Viridiplantae</taxon>
        <taxon>Streptophyta</taxon>
        <taxon>Embryophyta</taxon>
        <taxon>Tracheophyta</taxon>
        <taxon>Spermatophyta</taxon>
        <taxon>Magnoliopsida</taxon>
        <taxon>eudicotyledons</taxon>
        <taxon>Gunneridae</taxon>
        <taxon>Pentapetalae</taxon>
        <taxon>rosids</taxon>
        <taxon>malvids</taxon>
        <taxon>Brassicales</taxon>
        <taxon>Brassicaceae</taxon>
        <taxon>Brassiceae</taxon>
        <taxon>Brassica</taxon>
    </lineage>
</organism>
<dbReference type="InterPro" id="IPR015410">
    <property type="entry name" value="DUF1985"/>
</dbReference>
<evidence type="ECO:0000256" key="1">
    <source>
        <dbReference type="SAM" id="MobiDB-lite"/>
    </source>
</evidence>
<dbReference type="Pfam" id="PF09331">
    <property type="entry name" value="DUF1985"/>
    <property type="match status" value="2"/>
</dbReference>
<comment type="caution">
    <text evidence="3">The sequence shown here is derived from an EMBL/GenBank/DDBJ whole genome shotgun (WGS) entry which is preliminary data.</text>
</comment>
<feature type="region of interest" description="Disordered" evidence="1">
    <location>
        <begin position="812"/>
        <end position="874"/>
    </location>
</feature>
<dbReference type="AlphaFoldDB" id="A0A8S9KH95"/>
<dbReference type="EMBL" id="QGKY02000164">
    <property type="protein sequence ID" value="KAF2593231.1"/>
    <property type="molecule type" value="Genomic_DNA"/>
</dbReference>
<feature type="compositionally biased region" description="Low complexity" evidence="1">
    <location>
        <begin position="463"/>
        <end position="472"/>
    </location>
</feature>
<dbReference type="PANTHER" id="PTHR48147">
    <property type="entry name" value="PROTEIN CBG23787"/>
    <property type="match status" value="1"/>
</dbReference>
<protein>
    <recommendedName>
        <fullName evidence="2">DUF1985 domain-containing protein</fullName>
    </recommendedName>
</protein>
<feature type="compositionally biased region" description="Acidic residues" evidence="1">
    <location>
        <begin position="403"/>
        <end position="413"/>
    </location>
</feature>
<feature type="compositionally biased region" description="Polar residues" evidence="1">
    <location>
        <begin position="474"/>
        <end position="485"/>
    </location>
</feature>
<feature type="region of interest" description="Disordered" evidence="1">
    <location>
        <begin position="358"/>
        <end position="525"/>
    </location>
</feature>
<name>A0A8S9KH95_BRACR</name>
<accession>A0A8S9KH95</accession>
<gene>
    <name evidence="3" type="ORF">F2Q70_00044586</name>
</gene>
<proteinExistence type="predicted"/>
<feature type="compositionally biased region" description="Acidic residues" evidence="1">
    <location>
        <begin position="384"/>
        <end position="395"/>
    </location>
</feature>
<feature type="compositionally biased region" description="Basic and acidic residues" evidence="1">
    <location>
        <begin position="496"/>
        <end position="517"/>
    </location>
</feature>
<reference evidence="3" key="1">
    <citation type="submission" date="2019-12" db="EMBL/GenBank/DDBJ databases">
        <title>Genome sequencing and annotation of Brassica cretica.</title>
        <authorList>
            <person name="Studholme D.J."/>
            <person name="Sarris P.F."/>
        </authorList>
    </citation>
    <scope>NUCLEOTIDE SEQUENCE</scope>
    <source>
        <strain evidence="3">PFS-102/07</strain>
        <tissue evidence="3">Leaf</tissue>
    </source>
</reference>
<dbReference type="PANTHER" id="PTHR48147:SF5">
    <property type="entry name" value="REPEAT-CONTAINING PROTEIN, PUTATIVE-RELATED"/>
    <property type="match status" value="1"/>
</dbReference>
<feature type="domain" description="DUF1985" evidence="2">
    <location>
        <begin position="111"/>
        <end position="222"/>
    </location>
</feature>
<evidence type="ECO:0000313" key="3">
    <source>
        <dbReference type="EMBL" id="KAF2593231.1"/>
    </source>
</evidence>